<dbReference type="InterPro" id="IPR036396">
    <property type="entry name" value="Cyt_P450_sf"/>
</dbReference>
<organism evidence="6 7">
    <name type="scientific">Strongylocentrotus purpuratus</name>
    <name type="common">Purple sea urchin</name>
    <dbReference type="NCBI Taxonomy" id="7668"/>
    <lineage>
        <taxon>Eukaryota</taxon>
        <taxon>Metazoa</taxon>
        <taxon>Echinodermata</taxon>
        <taxon>Eleutherozoa</taxon>
        <taxon>Echinozoa</taxon>
        <taxon>Echinoidea</taxon>
        <taxon>Euechinoidea</taxon>
        <taxon>Echinacea</taxon>
        <taxon>Camarodonta</taxon>
        <taxon>Echinidea</taxon>
        <taxon>Strongylocentrotidae</taxon>
        <taxon>Strongylocentrotus</taxon>
    </lineage>
</organism>
<dbReference type="GO" id="GO:0016712">
    <property type="term" value="F:oxidoreductase activity, acting on paired donors, with incorporation or reduction of molecular oxygen, reduced flavin or flavoprotein as one donor, and incorporation of one atom of oxygen"/>
    <property type="evidence" value="ECO:0000318"/>
    <property type="project" value="GO_Central"/>
</dbReference>
<dbReference type="GO" id="GO:0008202">
    <property type="term" value="P:steroid metabolic process"/>
    <property type="evidence" value="ECO:0000318"/>
    <property type="project" value="GO_Central"/>
</dbReference>
<feature type="binding site" description="axial binding residue" evidence="4">
    <location>
        <position position="440"/>
    </location>
    <ligand>
        <name>heme</name>
        <dbReference type="ChEBI" id="CHEBI:30413"/>
    </ligand>
    <ligandPart>
        <name>Fe</name>
        <dbReference type="ChEBI" id="CHEBI:18248"/>
    </ligandPart>
</feature>
<protein>
    <recommendedName>
        <fullName evidence="8">Cytochrome P450</fullName>
    </recommendedName>
</protein>
<dbReference type="RefSeq" id="XP_794646.2">
    <property type="nucleotide sequence ID" value="XM_789553.5"/>
</dbReference>
<dbReference type="Pfam" id="PF00067">
    <property type="entry name" value="p450"/>
    <property type="match status" value="1"/>
</dbReference>
<dbReference type="Gene3D" id="1.10.630.10">
    <property type="entry name" value="Cytochrome P450"/>
    <property type="match status" value="1"/>
</dbReference>
<dbReference type="InterPro" id="IPR050182">
    <property type="entry name" value="Cytochrome_P450_fam2"/>
</dbReference>
<evidence type="ECO:0000256" key="3">
    <source>
        <dbReference type="ARBA" id="ARBA00023004"/>
    </source>
</evidence>
<dbReference type="OMA" id="IFCQVIF"/>
<feature type="transmembrane region" description="Helical" evidence="5">
    <location>
        <begin position="7"/>
        <end position="26"/>
    </location>
</feature>
<dbReference type="KEGG" id="spu:589925"/>
<dbReference type="InterPro" id="IPR001128">
    <property type="entry name" value="Cyt_P450"/>
</dbReference>
<keyword evidence="5" id="KW-0472">Membrane</keyword>
<dbReference type="GO" id="GO:0008395">
    <property type="term" value="F:steroid hydroxylase activity"/>
    <property type="evidence" value="ECO:0000318"/>
    <property type="project" value="GO_Central"/>
</dbReference>
<dbReference type="OrthoDB" id="1844152at2759"/>
<reference evidence="6" key="2">
    <citation type="submission" date="2021-01" db="UniProtKB">
        <authorList>
            <consortium name="EnsemblMetazoa"/>
        </authorList>
    </citation>
    <scope>IDENTIFICATION</scope>
</reference>
<keyword evidence="2 4" id="KW-0479">Metal-binding</keyword>
<evidence type="ECO:0000256" key="5">
    <source>
        <dbReference type="SAM" id="Phobius"/>
    </source>
</evidence>
<evidence type="ECO:0000256" key="2">
    <source>
        <dbReference type="ARBA" id="ARBA00022723"/>
    </source>
</evidence>
<dbReference type="AlphaFoldDB" id="A0A7M7RE88"/>
<evidence type="ECO:0000313" key="7">
    <source>
        <dbReference type="Proteomes" id="UP000007110"/>
    </source>
</evidence>
<evidence type="ECO:0000313" key="6">
    <source>
        <dbReference type="EnsemblMetazoa" id="XP_794646"/>
    </source>
</evidence>
<dbReference type="PANTHER" id="PTHR24300">
    <property type="entry name" value="CYTOCHROME P450 508A4-RELATED"/>
    <property type="match status" value="1"/>
</dbReference>
<accession>A0A7M7RE88</accession>
<dbReference type="PRINTS" id="PR00463">
    <property type="entry name" value="EP450I"/>
</dbReference>
<proteinExistence type="inferred from homology"/>
<evidence type="ECO:0008006" key="8">
    <source>
        <dbReference type="Google" id="ProtNLM"/>
    </source>
</evidence>
<keyword evidence="3 4" id="KW-0408">Iron</keyword>
<dbReference type="GO" id="GO:0006805">
    <property type="term" value="P:xenobiotic metabolic process"/>
    <property type="evidence" value="ECO:0000318"/>
    <property type="project" value="GO_Central"/>
</dbReference>
<dbReference type="PANTHER" id="PTHR24300:SF397">
    <property type="entry name" value="CYTOCHROME P450 2U1"/>
    <property type="match status" value="1"/>
</dbReference>
<name>A0A7M7RE88_STRPU</name>
<dbReference type="GeneID" id="589925"/>
<dbReference type="EnsemblMetazoa" id="XM_789553">
    <property type="protein sequence ID" value="XP_794646"/>
    <property type="gene ID" value="LOC589925"/>
</dbReference>
<comment type="cofactor">
    <cofactor evidence="4">
        <name>heme</name>
        <dbReference type="ChEBI" id="CHEBI:30413"/>
    </cofactor>
</comment>
<keyword evidence="5" id="KW-0812">Transmembrane</keyword>
<dbReference type="SUPFAM" id="SSF48264">
    <property type="entry name" value="Cytochrome P450"/>
    <property type="match status" value="1"/>
</dbReference>
<dbReference type="InParanoid" id="A0A7M7RE88"/>
<comment type="similarity">
    <text evidence="1">Belongs to the cytochrome P450 family.</text>
</comment>
<evidence type="ECO:0000256" key="4">
    <source>
        <dbReference type="PIRSR" id="PIRSR602401-1"/>
    </source>
</evidence>
<dbReference type="Proteomes" id="UP000007110">
    <property type="component" value="Unassembled WGS sequence"/>
</dbReference>
<keyword evidence="7" id="KW-1185">Reference proteome</keyword>
<keyword evidence="4" id="KW-0349">Heme</keyword>
<dbReference type="GO" id="GO:0005737">
    <property type="term" value="C:cytoplasm"/>
    <property type="evidence" value="ECO:0000318"/>
    <property type="project" value="GO_Central"/>
</dbReference>
<dbReference type="GO" id="GO:0020037">
    <property type="term" value="F:heme binding"/>
    <property type="evidence" value="ECO:0000318"/>
    <property type="project" value="GO_Central"/>
</dbReference>
<evidence type="ECO:0000256" key="1">
    <source>
        <dbReference type="ARBA" id="ARBA00010617"/>
    </source>
</evidence>
<dbReference type="InterPro" id="IPR002401">
    <property type="entry name" value="Cyt_P450_E_grp-I"/>
</dbReference>
<dbReference type="GO" id="GO:0005506">
    <property type="term" value="F:iron ion binding"/>
    <property type="evidence" value="ECO:0007669"/>
    <property type="project" value="InterPro"/>
</dbReference>
<keyword evidence="5" id="KW-1133">Transmembrane helix</keyword>
<reference evidence="7" key="1">
    <citation type="submission" date="2015-02" db="EMBL/GenBank/DDBJ databases">
        <title>Genome sequencing for Strongylocentrotus purpuratus.</title>
        <authorList>
            <person name="Murali S."/>
            <person name="Liu Y."/>
            <person name="Vee V."/>
            <person name="English A."/>
            <person name="Wang M."/>
            <person name="Skinner E."/>
            <person name="Han Y."/>
            <person name="Muzny D.M."/>
            <person name="Worley K.C."/>
            <person name="Gibbs R.A."/>
        </authorList>
    </citation>
    <scope>NUCLEOTIDE SEQUENCE</scope>
</reference>
<dbReference type="GO" id="GO:0006082">
    <property type="term" value="P:organic acid metabolic process"/>
    <property type="evidence" value="ECO:0000318"/>
    <property type="project" value="GO_Central"/>
</dbReference>
<sequence>MDLYTFLDPYAFFIMLMTVLVLYTQWFEYPISNVKPLPGPRTWSILGNLPQLIAARFDINDFHERLRKMYGAVVGYRIYHHNVVVINDLKLVREVANHPDFCGRMRSKLHANLSKEPNVGILTSYGHTWKEHHDVLSGFVTALSKSKQLEDICTIEATKFIKVLTDQTDKDLIIHHYSVQTLAVIFCQVIFGKVLDVNDDIVKEVVDIVMERQRESASATRRLLPSYVNNLTGSGAKRRHQLNVQFVALVKTLVGDHTKQTEILIPCFVRRYWDERHEKLQSMEDGSMTSLTSDNLLWACIDLVTVCVDEASLLLTQSLLLLASHPEVQSKLKEDICPKAREQDDQEPSAYLAAVQLETQRLAPDNPWSTSLMALSDVKLADFEILQDAVVVANWRYLRQGDDQDWDEPTQFQPGRFLGEDGSLVEHPQMISFPAGKRACPADAMSSSASSMLIRHICQRFKLSLPAQTTHPCDKNGLIQRSSLFKTKLRIVPH</sequence>